<proteinExistence type="predicted"/>
<keyword evidence="3" id="KW-1185">Reference proteome</keyword>
<sequence>CKGCKDPDLQYIHQLCVNKFVDSLPSSSSSRNNNSQYDPENNYKSNPREYFCTRCKDDYVVLSKPISPFIILLKDKFLCYAMFLMTISVLVLTYYCVLLVKKTGKSLFLEGEEYAQYKITSLFSLGMLLFSHATN</sequence>
<keyword evidence="1" id="KW-0472">Membrane</keyword>
<dbReference type="Proteomes" id="UP001211065">
    <property type="component" value="Unassembled WGS sequence"/>
</dbReference>
<keyword evidence="1" id="KW-1133">Transmembrane helix</keyword>
<dbReference type="EMBL" id="JADGJW010002255">
    <property type="protein sequence ID" value="KAJ3198824.1"/>
    <property type="molecule type" value="Genomic_DNA"/>
</dbReference>
<feature type="non-terminal residue" evidence="2">
    <location>
        <position position="135"/>
    </location>
</feature>
<evidence type="ECO:0008006" key="4">
    <source>
        <dbReference type="Google" id="ProtNLM"/>
    </source>
</evidence>
<feature type="transmembrane region" description="Helical" evidence="1">
    <location>
        <begin position="77"/>
        <end position="95"/>
    </location>
</feature>
<protein>
    <recommendedName>
        <fullName evidence="4">RING-CH-type domain-containing protein</fullName>
    </recommendedName>
</protein>
<evidence type="ECO:0000256" key="1">
    <source>
        <dbReference type="SAM" id="Phobius"/>
    </source>
</evidence>
<dbReference type="AlphaFoldDB" id="A0AAD5TUJ9"/>
<reference evidence="2" key="1">
    <citation type="submission" date="2020-05" db="EMBL/GenBank/DDBJ databases">
        <title>Phylogenomic resolution of chytrid fungi.</title>
        <authorList>
            <person name="Stajich J.E."/>
            <person name="Amses K."/>
            <person name="Simmons R."/>
            <person name="Seto K."/>
            <person name="Myers J."/>
            <person name="Bonds A."/>
            <person name="Quandt C.A."/>
            <person name="Barry K."/>
            <person name="Liu P."/>
            <person name="Grigoriev I."/>
            <person name="Longcore J.E."/>
            <person name="James T.Y."/>
        </authorList>
    </citation>
    <scope>NUCLEOTIDE SEQUENCE</scope>
    <source>
        <strain evidence="2">JEL0476</strain>
    </source>
</reference>
<organism evidence="2 3">
    <name type="scientific">Clydaea vesicula</name>
    <dbReference type="NCBI Taxonomy" id="447962"/>
    <lineage>
        <taxon>Eukaryota</taxon>
        <taxon>Fungi</taxon>
        <taxon>Fungi incertae sedis</taxon>
        <taxon>Chytridiomycota</taxon>
        <taxon>Chytridiomycota incertae sedis</taxon>
        <taxon>Chytridiomycetes</taxon>
        <taxon>Lobulomycetales</taxon>
        <taxon>Lobulomycetaceae</taxon>
        <taxon>Clydaea</taxon>
    </lineage>
</organism>
<name>A0AAD5TUJ9_9FUNG</name>
<evidence type="ECO:0000313" key="2">
    <source>
        <dbReference type="EMBL" id="KAJ3198824.1"/>
    </source>
</evidence>
<keyword evidence="1" id="KW-0812">Transmembrane</keyword>
<gene>
    <name evidence="2" type="ORF">HK099_003442</name>
</gene>
<accession>A0AAD5TUJ9</accession>
<evidence type="ECO:0000313" key="3">
    <source>
        <dbReference type="Proteomes" id="UP001211065"/>
    </source>
</evidence>
<comment type="caution">
    <text evidence="2">The sequence shown here is derived from an EMBL/GenBank/DDBJ whole genome shotgun (WGS) entry which is preliminary data.</text>
</comment>
<feature type="non-terminal residue" evidence="2">
    <location>
        <position position="1"/>
    </location>
</feature>